<evidence type="ECO:0000256" key="3">
    <source>
        <dbReference type="ARBA" id="ARBA00022475"/>
    </source>
</evidence>
<keyword evidence="7 9" id="KW-0472">Membrane</keyword>
<dbReference type="eggNOG" id="COG2391">
    <property type="taxonomic scope" value="Bacteria"/>
</dbReference>
<dbReference type="PANTHER" id="PTHR30574:SF1">
    <property type="entry name" value="SULPHUR TRANSPORT DOMAIN-CONTAINING PROTEIN"/>
    <property type="match status" value="1"/>
</dbReference>
<sequence length="147" mass="15467">MSIDHTHFSPVTSLAGGALIGFAVSLLALGLGRIAGISGMLAAALRPDRSSRSWQLAFCAGLLASPWLWQAFRPLPAIQAQASWERWLLAGLLVGYGARLAGGCTSGHGVCGLSRGSPRSLLATASFMLTGFLVVWLDRHGLRVPRS</sequence>
<dbReference type="RefSeq" id="WP_014401840.1">
    <property type="nucleotide sequence ID" value="NC_017033.1"/>
</dbReference>
<keyword evidence="2" id="KW-0813">Transport</keyword>
<dbReference type="Pfam" id="PF04143">
    <property type="entry name" value="Sulf_transp"/>
    <property type="match status" value="1"/>
</dbReference>
<evidence type="ECO:0000256" key="9">
    <source>
        <dbReference type="SAM" id="Phobius"/>
    </source>
</evidence>
<name>H8L336_FRAAD</name>
<dbReference type="EMBL" id="CP003350">
    <property type="protein sequence ID" value="AFC84834.1"/>
    <property type="molecule type" value="Genomic_DNA"/>
</dbReference>
<keyword evidence="6 9" id="KW-1133">Transmembrane helix</keyword>
<evidence type="ECO:0000256" key="5">
    <source>
        <dbReference type="ARBA" id="ARBA00022692"/>
    </source>
</evidence>
<comment type="subcellular location">
    <subcellularLocation>
        <location evidence="1">Cell inner membrane</location>
        <topology evidence="1">Multi-pass membrane protein</topology>
    </subcellularLocation>
</comment>
<keyword evidence="3" id="KW-1003">Cell membrane</keyword>
<accession>H8L336</accession>
<reference evidence="10" key="1">
    <citation type="submission" date="2012-02" db="EMBL/GenBank/DDBJ databases">
        <title>The complete genome of Frateuria aurantia DSM 6220.</title>
        <authorList>
            <consortium name="US DOE Joint Genome Institute (JGI-PGF)"/>
            <person name="Lucas S."/>
            <person name="Copeland A."/>
            <person name="Lapidus A."/>
            <person name="Glavina del Rio T."/>
            <person name="Dalin E."/>
            <person name="Tice H."/>
            <person name="Bruce D."/>
            <person name="Goodwin L."/>
            <person name="Pitluck S."/>
            <person name="Peters L."/>
            <person name="Ovchinnikova G."/>
            <person name="Teshima H."/>
            <person name="Kyrpides N."/>
            <person name="Mavromatis K."/>
            <person name="Ivanova N."/>
            <person name="Brettin T."/>
            <person name="Detter J.C."/>
            <person name="Han C."/>
            <person name="Larimer F."/>
            <person name="Land M."/>
            <person name="Hauser L."/>
            <person name="Markowitz V."/>
            <person name="Cheng J.-F."/>
            <person name="Hugenholtz P."/>
            <person name="Woyke T."/>
            <person name="Wu D."/>
            <person name="Brambilla E."/>
            <person name="Klenk H.-P."/>
            <person name="Eisen J.A."/>
        </authorList>
    </citation>
    <scope>NUCLEOTIDE SEQUENCE</scope>
    <source>
        <strain evidence="10">DSM 6220</strain>
    </source>
</reference>
<organism evidence="10 11">
    <name type="scientific">Frateuria aurantia (strain ATCC 33424 / DSM 6220 / KCTC 2777 / LMG 1558 / NBRC 3245 / NCIMB 13370)</name>
    <name type="common">Acetobacter aurantius</name>
    <dbReference type="NCBI Taxonomy" id="767434"/>
    <lineage>
        <taxon>Bacteria</taxon>
        <taxon>Pseudomonadati</taxon>
        <taxon>Pseudomonadota</taxon>
        <taxon>Gammaproteobacteria</taxon>
        <taxon>Lysobacterales</taxon>
        <taxon>Rhodanobacteraceae</taxon>
        <taxon>Frateuria</taxon>
    </lineage>
</organism>
<dbReference type="InterPro" id="IPR007272">
    <property type="entry name" value="Sulf_transp_TsuA/YedE"/>
</dbReference>
<proteinExistence type="inferred from homology"/>
<dbReference type="AlphaFoldDB" id="H8L336"/>
<keyword evidence="11" id="KW-1185">Reference proteome</keyword>
<dbReference type="STRING" id="767434.Fraau_0344"/>
<evidence type="ECO:0000256" key="6">
    <source>
        <dbReference type="ARBA" id="ARBA00022989"/>
    </source>
</evidence>
<dbReference type="KEGG" id="fau:Fraau_0344"/>
<gene>
    <name evidence="10" type="ordered locus">Fraau_0344</name>
</gene>
<feature type="transmembrane region" description="Helical" evidence="9">
    <location>
        <begin position="12"/>
        <end position="32"/>
    </location>
</feature>
<dbReference type="Proteomes" id="UP000005234">
    <property type="component" value="Chromosome"/>
</dbReference>
<comment type="similarity">
    <text evidence="8">Belongs to the TsuA/YedE (TC 9.B.102) family.</text>
</comment>
<dbReference type="OrthoDB" id="9814020at2"/>
<dbReference type="HOGENOM" id="CLU_122700_1_0_6"/>
<protein>
    <submittedName>
        <fullName evidence="10">Putative transporter component</fullName>
    </submittedName>
</protein>
<keyword evidence="5 9" id="KW-0812">Transmembrane</keyword>
<dbReference type="GO" id="GO:0005886">
    <property type="term" value="C:plasma membrane"/>
    <property type="evidence" value="ECO:0007669"/>
    <property type="project" value="UniProtKB-SubCell"/>
</dbReference>
<evidence type="ECO:0000256" key="2">
    <source>
        <dbReference type="ARBA" id="ARBA00022448"/>
    </source>
</evidence>
<dbReference type="PANTHER" id="PTHR30574">
    <property type="entry name" value="INNER MEMBRANE PROTEIN YEDE"/>
    <property type="match status" value="1"/>
</dbReference>
<evidence type="ECO:0000313" key="10">
    <source>
        <dbReference type="EMBL" id="AFC84834.1"/>
    </source>
</evidence>
<feature type="transmembrane region" description="Helical" evidence="9">
    <location>
        <begin position="120"/>
        <end position="137"/>
    </location>
</feature>
<evidence type="ECO:0000256" key="8">
    <source>
        <dbReference type="ARBA" id="ARBA00035655"/>
    </source>
</evidence>
<keyword evidence="4" id="KW-0997">Cell inner membrane</keyword>
<evidence type="ECO:0000256" key="1">
    <source>
        <dbReference type="ARBA" id="ARBA00004429"/>
    </source>
</evidence>
<evidence type="ECO:0000313" key="11">
    <source>
        <dbReference type="Proteomes" id="UP000005234"/>
    </source>
</evidence>
<evidence type="ECO:0000256" key="7">
    <source>
        <dbReference type="ARBA" id="ARBA00023136"/>
    </source>
</evidence>
<evidence type="ECO:0000256" key="4">
    <source>
        <dbReference type="ARBA" id="ARBA00022519"/>
    </source>
</evidence>